<evidence type="ECO:0000313" key="12">
    <source>
        <dbReference type="Proteomes" id="UP000027981"/>
    </source>
</evidence>
<dbReference type="Pfam" id="PF00227">
    <property type="entry name" value="Proteasome"/>
    <property type="match status" value="1"/>
</dbReference>
<keyword evidence="8 9" id="KW-0865">Zymogen</keyword>
<dbReference type="GO" id="GO:0005737">
    <property type="term" value="C:cytoplasm"/>
    <property type="evidence" value="ECO:0007669"/>
    <property type="project" value="UniProtKB-SubCell"/>
</dbReference>
<keyword evidence="12" id="KW-1185">Reference proteome</keyword>
<evidence type="ECO:0000256" key="9">
    <source>
        <dbReference type="HAMAP-Rule" id="MF_02113"/>
    </source>
</evidence>
<dbReference type="GO" id="GO:0019774">
    <property type="term" value="C:proteasome core complex, beta-subunit complex"/>
    <property type="evidence" value="ECO:0007669"/>
    <property type="project" value="UniProtKB-UniRule"/>
</dbReference>
<dbReference type="InterPro" id="IPR019983">
    <property type="entry name" value="Pept_T1A_Psome_bsu_arc"/>
</dbReference>
<evidence type="ECO:0000256" key="6">
    <source>
        <dbReference type="ARBA" id="ARBA00022813"/>
    </source>
</evidence>
<dbReference type="EMBL" id="CP006019">
    <property type="protein sequence ID" value="AIF69968.1"/>
    <property type="molecule type" value="Genomic_DNA"/>
</dbReference>
<dbReference type="InterPro" id="IPR023333">
    <property type="entry name" value="Proteasome_suB-type"/>
</dbReference>
<evidence type="ECO:0000256" key="10">
    <source>
        <dbReference type="PIRSR" id="PIRSR600243-1"/>
    </source>
</evidence>
<dbReference type="SUPFAM" id="SSF56235">
    <property type="entry name" value="N-terminal nucleophile aminohydrolases (Ntn hydrolases)"/>
    <property type="match status" value="1"/>
</dbReference>
<dbReference type="KEGG" id="ppac:PAP_07895"/>
<dbReference type="NCBIfam" id="TIGR03634">
    <property type="entry name" value="arc_protsome_B"/>
    <property type="match status" value="1"/>
</dbReference>
<dbReference type="OrthoDB" id="6330at2157"/>
<comment type="function">
    <text evidence="9">Component of the proteasome core, a large protease complex with broad specificity involved in protein degradation.</text>
</comment>
<comment type="catalytic activity">
    <reaction evidence="1 9">
        <text>Cleavage of peptide bonds with very broad specificity.</text>
        <dbReference type="EC" id="3.4.25.1"/>
    </reaction>
</comment>
<dbReference type="GeneID" id="24842680"/>
<dbReference type="Gene3D" id="3.60.20.10">
    <property type="entry name" value="Glutamine Phosphoribosylpyrophosphate, subunit 1, domain 1"/>
    <property type="match status" value="1"/>
</dbReference>
<comment type="similarity">
    <text evidence="9">Belongs to the peptidase T1B family.</text>
</comment>
<protein>
    <recommendedName>
        <fullName evidence="9">Proteasome subunit beta</fullName>
        <ecNumber evidence="9">3.4.25.1</ecNumber>
    </recommendedName>
    <alternativeName>
        <fullName evidence="9">20S proteasome beta subunit</fullName>
    </alternativeName>
    <alternativeName>
        <fullName evidence="9">Proteasome core protein PsmB</fullName>
    </alternativeName>
</protein>
<keyword evidence="6 9" id="KW-0068">Autocatalytic cleavage</keyword>
<organism evidence="11 12">
    <name type="scientific">Palaeococcus pacificus DY20341</name>
    <dbReference type="NCBI Taxonomy" id="1343739"/>
    <lineage>
        <taxon>Archaea</taxon>
        <taxon>Methanobacteriati</taxon>
        <taxon>Methanobacteriota</taxon>
        <taxon>Thermococci</taxon>
        <taxon>Thermococcales</taxon>
        <taxon>Thermococcaceae</taxon>
        <taxon>Palaeococcus</taxon>
    </lineage>
</organism>
<evidence type="ECO:0000256" key="3">
    <source>
        <dbReference type="ARBA" id="ARBA00022670"/>
    </source>
</evidence>
<feature type="chain" id="PRO_5023328004" description="Proteasome subunit beta" evidence="9">
    <location>
        <begin position="8"/>
        <end position="205"/>
    </location>
</feature>
<dbReference type="PROSITE" id="PS51476">
    <property type="entry name" value="PROTEASOME_BETA_2"/>
    <property type="match status" value="1"/>
</dbReference>
<keyword evidence="3 9" id="KW-0645">Protease</keyword>
<keyword evidence="2 9" id="KW-0963">Cytoplasm</keyword>
<dbReference type="EC" id="3.4.25.1" evidence="9"/>
<gene>
    <name evidence="9" type="primary">psmB</name>
    <name evidence="11" type="ORF">PAP_07895</name>
</gene>
<dbReference type="InterPro" id="IPR016050">
    <property type="entry name" value="Proteasome_bsu_CS"/>
</dbReference>
<comment type="subcellular location">
    <subcellularLocation>
        <location evidence="9">Cytoplasm</location>
    </subcellularLocation>
</comment>
<evidence type="ECO:0000313" key="11">
    <source>
        <dbReference type="EMBL" id="AIF69968.1"/>
    </source>
</evidence>
<dbReference type="GO" id="GO:0010498">
    <property type="term" value="P:proteasomal protein catabolic process"/>
    <property type="evidence" value="ECO:0007669"/>
    <property type="project" value="UniProtKB-UniRule"/>
</dbReference>
<comment type="subunit">
    <text evidence="9">The 20S proteasome core is composed of 14 alpha and 14 beta subunits that assemble into four stacked heptameric rings, resulting in a barrel-shaped structure. The two inner rings, each composed of seven catalytic beta subunits, are sandwiched by two outer rings, each composed of seven alpha subunits. The catalytic chamber with the active sites is on the inside of the barrel. Has a gated structure, the ends of the cylinder being occluded by the N-termini of the alpha-subunits. Is capped at one or both ends by the proteasome regulatory ATPase, PAN.</text>
</comment>
<dbReference type="AlphaFoldDB" id="A0A075LZG0"/>
<name>A0A075LZG0_9EURY</name>
<dbReference type="RefSeq" id="WP_048165466.1">
    <property type="nucleotide sequence ID" value="NZ_CP006019.1"/>
</dbReference>
<dbReference type="HOGENOM" id="CLU_035750_7_2_2"/>
<evidence type="ECO:0000256" key="7">
    <source>
        <dbReference type="ARBA" id="ARBA00022942"/>
    </source>
</evidence>
<evidence type="ECO:0000256" key="4">
    <source>
        <dbReference type="ARBA" id="ARBA00022698"/>
    </source>
</evidence>
<keyword evidence="4 9" id="KW-0888">Threonine protease</keyword>
<dbReference type="InterPro" id="IPR000243">
    <property type="entry name" value="Pept_T1A_subB"/>
</dbReference>
<dbReference type="HAMAP" id="MF_02113_A">
    <property type="entry name" value="Proteasome_B_A"/>
    <property type="match status" value="1"/>
</dbReference>
<dbReference type="PRINTS" id="PR00141">
    <property type="entry name" value="PROTEASOME"/>
</dbReference>
<evidence type="ECO:0000256" key="2">
    <source>
        <dbReference type="ARBA" id="ARBA00022490"/>
    </source>
</evidence>
<dbReference type="Proteomes" id="UP000027981">
    <property type="component" value="Chromosome"/>
</dbReference>
<evidence type="ECO:0000256" key="8">
    <source>
        <dbReference type="ARBA" id="ARBA00023145"/>
    </source>
</evidence>
<dbReference type="eggNOG" id="arCOG00970">
    <property type="taxonomic scope" value="Archaea"/>
</dbReference>
<dbReference type="STRING" id="1343739.PAP_07895"/>
<accession>A0A075LZG0</accession>
<feature type="propeptide" id="PRO_5005001803" description="Removed in mature form; by autocatalysis" evidence="9">
    <location>
        <begin position="1"/>
        <end position="7"/>
    </location>
</feature>
<dbReference type="InterPro" id="IPR001353">
    <property type="entry name" value="Proteasome_sua/b"/>
</dbReference>
<reference evidence="12" key="1">
    <citation type="submission" date="2013-06" db="EMBL/GenBank/DDBJ databases">
        <title>Complete Genome Sequence of Hyperthermophilic Palaeococcus pacificus DY20341T, Isolated from a Deep-Sea Hydrothermal Sediments.</title>
        <authorList>
            <person name="Zeng X."/>
            <person name="Shao Z."/>
        </authorList>
    </citation>
    <scope>NUCLEOTIDE SEQUENCE [LARGE SCALE GENOMIC DNA]</scope>
    <source>
        <strain evidence="12">DY20341</strain>
    </source>
</reference>
<keyword evidence="7 9" id="KW-0647">Proteasome</keyword>
<feature type="active site" description="Nucleophile" evidence="9 10">
    <location>
        <position position="8"/>
    </location>
</feature>
<keyword evidence="5 9" id="KW-0378">Hydrolase</keyword>
<evidence type="ECO:0000256" key="5">
    <source>
        <dbReference type="ARBA" id="ARBA00022801"/>
    </source>
</evidence>
<dbReference type="FunFam" id="3.60.20.10:FF:000049">
    <property type="entry name" value="Proteasome subunit beta"/>
    <property type="match status" value="1"/>
</dbReference>
<proteinExistence type="inferred from homology"/>
<dbReference type="PANTHER" id="PTHR32194:SF0">
    <property type="entry name" value="ATP-DEPENDENT PROTEASE SUBUNIT HSLV"/>
    <property type="match status" value="1"/>
</dbReference>
<dbReference type="GO" id="GO:0004298">
    <property type="term" value="F:threonine-type endopeptidase activity"/>
    <property type="evidence" value="ECO:0007669"/>
    <property type="project" value="UniProtKB-UniRule"/>
</dbReference>
<comment type="activity regulation">
    <text evidence="9">The formation of the proteasomal ATPase PAN-20S proteasome complex, via the docking of the C-termini of PAN into the intersubunit pockets in the alpha-rings, triggers opening of the gate for substrate entry. Interconversion between the open-gate and close-gate conformations leads to a dynamic regulation of the 20S proteasome proteolysis activity.</text>
</comment>
<dbReference type="InterPro" id="IPR029055">
    <property type="entry name" value="Ntn_hydrolases_N"/>
</dbReference>
<dbReference type="PROSITE" id="PS00854">
    <property type="entry name" value="PROTEASOME_BETA_1"/>
    <property type="match status" value="1"/>
</dbReference>
<dbReference type="PANTHER" id="PTHR32194">
    <property type="entry name" value="METALLOPROTEASE TLDD"/>
    <property type="match status" value="1"/>
</dbReference>
<evidence type="ECO:0000256" key="1">
    <source>
        <dbReference type="ARBA" id="ARBA00001198"/>
    </source>
</evidence>
<sequence length="205" mass="22500">MTEHIKGTTTVGIVCKDGVVLAADKRGSYGNMIMTKNATKIFQIDRHLALAGAGSVGDILSLVRLLRSEASLYKTRVYKNMSVKALATLTANVLQGSKFLPYFAWFLIAGYDEKPGLYSIDPLGGITEDKYVSAGSGMEFAYAILEENYRKNMTLKTGVKLAVRAINSALKRDVYTGDGIMLVAVDKKGYRELSKEEIDEILKKL</sequence>
<reference evidence="11 12" key="2">
    <citation type="journal article" date="2015" name="Genome Announc.">
        <title>Complete Genome Sequence of Hyperthermophilic Piezophilic Archaeon Palaeococcus pacificus DY20341T, Isolated from Deep-Sea Hydrothermal Sediments.</title>
        <authorList>
            <person name="Zeng X."/>
            <person name="Jebbar M."/>
            <person name="Shao Z."/>
        </authorList>
    </citation>
    <scope>NUCLEOTIDE SEQUENCE [LARGE SCALE GENOMIC DNA]</scope>
    <source>
        <strain evidence="11 12">DY20341</strain>
    </source>
</reference>